<evidence type="ECO:0000256" key="1">
    <source>
        <dbReference type="SAM" id="Phobius"/>
    </source>
</evidence>
<dbReference type="AlphaFoldDB" id="A0A1V9Z417"/>
<accession>A0A1V9Z417</accession>
<keyword evidence="1" id="KW-0812">Transmembrane</keyword>
<proteinExistence type="predicted"/>
<feature type="transmembrane region" description="Helical" evidence="1">
    <location>
        <begin position="265"/>
        <end position="285"/>
    </location>
</feature>
<keyword evidence="1" id="KW-1133">Transmembrane helix</keyword>
<keyword evidence="1" id="KW-0472">Membrane</keyword>
<name>A0A1V9Z417_ACHHY</name>
<feature type="transmembrane region" description="Helical" evidence="1">
    <location>
        <begin position="828"/>
        <end position="849"/>
    </location>
</feature>
<evidence type="ECO:0000313" key="2">
    <source>
        <dbReference type="EMBL" id="OQR92652.1"/>
    </source>
</evidence>
<gene>
    <name evidence="2" type="ORF">ACHHYP_03364</name>
</gene>
<dbReference type="Proteomes" id="UP000243579">
    <property type="component" value="Unassembled WGS sequence"/>
</dbReference>
<evidence type="ECO:0000313" key="3">
    <source>
        <dbReference type="Proteomes" id="UP000243579"/>
    </source>
</evidence>
<feature type="transmembrane region" description="Helical" evidence="1">
    <location>
        <begin position="390"/>
        <end position="415"/>
    </location>
</feature>
<feature type="transmembrane region" description="Helical" evidence="1">
    <location>
        <begin position="341"/>
        <end position="361"/>
    </location>
</feature>
<dbReference type="OrthoDB" id="78897at2759"/>
<organism evidence="2 3">
    <name type="scientific">Achlya hypogyna</name>
    <name type="common">Oomycete</name>
    <name type="synonym">Protoachlya hypogyna</name>
    <dbReference type="NCBI Taxonomy" id="1202772"/>
    <lineage>
        <taxon>Eukaryota</taxon>
        <taxon>Sar</taxon>
        <taxon>Stramenopiles</taxon>
        <taxon>Oomycota</taxon>
        <taxon>Saprolegniomycetes</taxon>
        <taxon>Saprolegniales</taxon>
        <taxon>Achlyaceae</taxon>
        <taxon>Achlya</taxon>
    </lineage>
</organism>
<feature type="transmembrane region" description="Helical" evidence="1">
    <location>
        <begin position="946"/>
        <end position="969"/>
    </location>
</feature>
<evidence type="ECO:0008006" key="4">
    <source>
        <dbReference type="Google" id="ProtNLM"/>
    </source>
</evidence>
<keyword evidence="3" id="KW-1185">Reference proteome</keyword>
<reference evidence="2 3" key="1">
    <citation type="journal article" date="2014" name="Genome Biol. Evol.">
        <title>The secreted proteins of Achlya hypogyna and Thraustotheca clavata identify the ancestral oomycete secretome and reveal gene acquisitions by horizontal gene transfer.</title>
        <authorList>
            <person name="Misner I."/>
            <person name="Blouin N."/>
            <person name="Leonard G."/>
            <person name="Richards T.A."/>
            <person name="Lane C.E."/>
        </authorList>
    </citation>
    <scope>NUCLEOTIDE SEQUENCE [LARGE SCALE GENOMIC DNA]</scope>
    <source>
        <strain evidence="2 3">ATCC 48635</strain>
    </source>
</reference>
<protein>
    <recommendedName>
        <fullName evidence="4">Transmembrane protein</fullName>
    </recommendedName>
</protein>
<sequence>MARVADTNAATPPNGYHVRRNRVSVFLSLCSLLNIACMPMKAYISEYLPWHAPPVLHPTFANYSDFTRHMLGYYQTLYTNVSVPRDVTYYCDSAEDTQVMRQVLRPAIVAPIPRDECLSRFLLGTPGLIFYSKAEMDVVCAIVSATDVRVVDVMASARDLCFWERFLSLDIGISCLWLTAGDAVHGTTDATLVTLTYLYSAVRYDKWLWLKFVFRLFNTGFVLHRLWTKYYRHVLELQQALATRSHLAEPEGLWRYELVVGDPTAIILMDAWVAFTFVVDIWLSVGNVGVGVLRATQNGDLMVFFINTLYLSRTVWFAYWGLCVVAYWLKKKRCQRFFCDVDPTMVAIAVTIYGPLVSWLSGNVAFLTQLYQYLLECLVPTSSRNQYNELVLSCSLYTIGIACVPIVYGFLAALLKCRRCSSLHPEYGSPMTQSALYASHAYNTLKGRSLLALVRPFRTTPHVAPRGGTVYALFEADPRYKRCPTIRLCAADCYLLCYHNGVLKEKLRLSLLSSVELHPNERALAIVTAATPSEFVFNAFAGGTPATSTDSKTLLVPGALQLHMPAPPRRYRVVLNRASVVLSLCSLVNVASMPLKAYISEYVPWRAPRVIPTAYANYSDFNEKLLRYNAATYSYATLPSGATYYSDTINDVQVMRALLHPADKAPIARDNCVRDFLLGLPGLMFYTEAQMDLLCNLVAPANATQPQDATRGACFVHTIARSNIGTSCVWLTPGDAISGSNTTDAVTMTFTYTAPRYAMWLWLKFGYRLCNTCFVLYRMWTKYYRHVVDLRWRLQTTGHLEDRGQELDVWRYDLVLGDPTAIILMDPWVATAFLVDIWLSIGNVGIAILRASQNGDLVVNLINILYLSRTVWFAYCGLCITAAWLKKRHKQRLFIDVDPTMVAMGIAVYGPIVSWFSGNVTIMAQAYHLLFSALVSPELRNEMNDVLLGCIFYTIMIAVLPLVYGFLAAHFQLRQGTRTNYGSFRYNNIKNRALFKCLNSFRATKAGAARGGAVYALFNFDARYKHCPTISMRGADCFLLCHNATSNTSENFRLSLLDSLDMNPRDDKLTVHVATKPPTYVVNAIDVPAQVVMQGKSPTPQWSGRVEIHRPTVPSAWCF</sequence>
<dbReference type="EMBL" id="JNBR01000450">
    <property type="protein sequence ID" value="OQR92652.1"/>
    <property type="molecule type" value="Genomic_DNA"/>
</dbReference>
<feature type="transmembrane region" description="Helical" evidence="1">
    <location>
        <begin position="305"/>
        <end position="329"/>
    </location>
</feature>
<feature type="transmembrane region" description="Helical" evidence="1">
    <location>
        <begin position="906"/>
        <end position="926"/>
    </location>
</feature>
<comment type="caution">
    <text evidence="2">The sequence shown here is derived from an EMBL/GenBank/DDBJ whole genome shotgun (WGS) entry which is preliminary data.</text>
</comment>
<feature type="transmembrane region" description="Helical" evidence="1">
    <location>
        <begin position="861"/>
        <end position="885"/>
    </location>
</feature>